<organism evidence="2 3">
    <name type="scientific">Micromonas commoda (strain RCC299 / NOUM17 / CCMP2709)</name>
    <name type="common">Picoplanktonic green alga</name>
    <dbReference type="NCBI Taxonomy" id="296587"/>
    <lineage>
        <taxon>Eukaryota</taxon>
        <taxon>Viridiplantae</taxon>
        <taxon>Chlorophyta</taxon>
        <taxon>Mamiellophyceae</taxon>
        <taxon>Mamiellales</taxon>
        <taxon>Mamiellaceae</taxon>
        <taxon>Micromonas</taxon>
    </lineage>
</organism>
<dbReference type="eggNOG" id="ENOG502RXF2">
    <property type="taxonomic scope" value="Eukaryota"/>
</dbReference>
<dbReference type="Proteomes" id="UP000002009">
    <property type="component" value="Chromosome 2"/>
</dbReference>
<dbReference type="RefSeq" id="XP_002500029.1">
    <property type="nucleotide sequence ID" value="XM_002499983.1"/>
</dbReference>
<sequence length="223" mass="25535">MTKRGVAGALARRAWDYLRNDLREIVWPRPMPDPPGKFPRISSMSAGEHLACWWDGITSYVDGWRWYNGEPKREREARLERERRERIARGEAEAAADAGRAEWDQDLDGVAEELEGMLKAGKRVGLEAWKVQFKHFYKTRMAAYREGVKEFIEGYKEGRAEALKPVELTEEEKEEARAEAALIAAELARRREARMAEETKQRAVQSPDDIAAGSRAQTERSSI</sequence>
<dbReference type="EMBL" id="CP001323">
    <property type="protein sequence ID" value="ACO61287.1"/>
    <property type="molecule type" value="Genomic_DNA"/>
</dbReference>
<name>C1E0E7_MICCC</name>
<dbReference type="STRING" id="296587.C1E0E7"/>
<dbReference type="GeneID" id="8241223"/>
<dbReference type="AlphaFoldDB" id="C1E0E7"/>
<proteinExistence type="predicted"/>
<reference evidence="2 3" key="1">
    <citation type="journal article" date="2009" name="Science">
        <title>Green evolution and dynamic adaptations revealed by genomes of the marine picoeukaryotes Micromonas.</title>
        <authorList>
            <person name="Worden A.Z."/>
            <person name="Lee J.H."/>
            <person name="Mock T."/>
            <person name="Rouze P."/>
            <person name="Simmons M.P."/>
            <person name="Aerts A.L."/>
            <person name="Allen A.E."/>
            <person name="Cuvelier M.L."/>
            <person name="Derelle E."/>
            <person name="Everett M.V."/>
            <person name="Foulon E."/>
            <person name="Grimwood J."/>
            <person name="Gundlach H."/>
            <person name="Henrissat B."/>
            <person name="Napoli C."/>
            <person name="McDonald S.M."/>
            <person name="Parker M.S."/>
            <person name="Rombauts S."/>
            <person name="Salamov A."/>
            <person name="Von Dassow P."/>
            <person name="Badger J.H."/>
            <person name="Coutinho P.M."/>
            <person name="Demir E."/>
            <person name="Dubchak I."/>
            <person name="Gentemann C."/>
            <person name="Eikrem W."/>
            <person name="Gready J.E."/>
            <person name="John U."/>
            <person name="Lanier W."/>
            <person name="Lindquist E.A."/>
            <person name="Lucas S."/>
            <person name="Mayer K.F."/>
            <person name="Moreau H."/>
            <person name="Not F."/>
            <person name="Otillar R."/>
            <person name="Panaud O."/>
            <person name="Pangilinan J."/>
            <person name="Paulsen I."/>
            <person name="Piegu B."/>
            <person name="Poliakov A."/>
            <person name="Robbens S."/>
            <person name="Schmutz J."/>
            <person name="Toulza E."/>
            <person name="Wyss T."/>
            <person name="Zelensky A."/>
            <person name="Zhou K."/>
            <person name="Armbrust E.V."/>
            <person name="Bhattacharya D."/>
            <person name="Goodenough U.W."/>
            <person name="Van de Peer Y."/>
            <person name="Grigoriev I.V."/>
        </authorList>
    </citation>
    <scope>NUCLEOTIDE SEQUENCE [LARGE SCALE GENOMIC DNA]</scope>
    <source>
        <strain evidence="3">RCC299 / NOUM17</strain>
    </source>
</reference>
<gene>
    <name evidence="2" type="ORF">MICPUN_56213</name>
</gene>
<evidence type="ECO:0000256" key="1">
    <source>
        <dbReference type="SAM" id="MobiDB-lite"/>
    </source>
</evidence>
<protein>
    <submittedName>
        <fullName evidence="2">Uncharacterized protein</fullName>
    </submittedName>
</protein>
<evidence type="ECO:0000313" key="2">
    <source>
        <dbReference type="EMBL" id="ACO61287.1"/>
    </source>
</evidence>
<evidence type="ECO:0000313" key="3">
    <source>
        <dbReference type="Proteomes" id="UP000002009"/>
    </source>
</evidence>
<accession>C1E0E7</accession>
<dbReference type="FunCoup" id="C1E0E7">
    <property type="interactions" value="180"/>
</dbReference>
<dbReference type="KEGG" id="mis:MICPUN_56213"/>
<dbReference type="OrthoDB" id="498777at2759"/>
<dbReference type="InParanoid" id="C1E0E7"/>
<keyword evidence="3" id="KW-1185">Reference proteome</keyword>
<feature type="region of interest" description="Disordered" evidence="1">
    <location>
        <begin position="194"/>
        <end position="223"/>
    </location>
</feature>